<name>A0A412PEC2_9FIRM</name>
<dbReference type="Pfam" id="PF10797">
    <property type="entry name" value="YhfT"/>
    <property type="match status" value="1"/>
</dbReference>
<dbReference type="EMBL" id="QRWX01000002">
    <property type="protein sequence ID" value="RGT55967.1"/>
    <property type="molecule type" value="Genomic_DNA"/>
</dbReference>
<feature type="transmembrane region" description="Helical" evidence="1">
    <location>
        <begin position="94"/>
        <end position="115"/>
    </location>
</feature>
<reference evidence="2 3" key="1">
    <citation type="submission" date="2018-08" db="EMBL/GenBank/DDBJ databases">
        <title>A genome reference for cultivated species of the human gut microbiota.</title>
        <authorList>
            <person name="Zou Y."/>
            <person name="Xue W."/>
            <person name="Luo G."/>
        </authorList>
    </citation>
    <scope>NUCLEOTIDE SEQUENCE [LARGE SCALE GENOMIC DNA]</scope>
    <source>
        <strain evidence="2 3">AF18-46</strain>
    </source>
</reference>
<feature type="transmembrane region" description="Helical" evidence="1">
    <location>
        <begin position="135"/>
        <end position="154"/>
    </location>
</feature>
<feature type="transmembrane region" description="Helical" evidence="1">
    <location>
        <begin position="319"/>
        <end position="339"/>
    </location>
</feature>
<feature type="transmembrane region" description="Helical" evidence="1">
    <location>
        <begin position="49"/>
        <end position="82"/>
    </location>
</feature>
<sequence>MIIMRYLVLAAIGALASILANRGIAVFNDGFRPIVPQFYDGQISRKELATMSFAISFGLVIGFAIPTSIAASIILIHCILLTTDIIGTFCPDSLVGTVIAGVVGAAYGVAILLGLESIVNLFGSLPFNFLANLGSVSSFVTAAFAIFPSVAVGYQHGFKKGAIAGLITLVVYLLTVKFGKFALGDAKVALNGFGMAMLAGMVCLLAFATGVKGTGDANSSLVTTFGDKVKRIRANWWLLAIMGGLVAMATSLGIVAGDPISLGLVSEGSWAEAAMVALARAIGFVPLVFTTAIVTGVYGPAGSTFVFVVGLLLHGNPFVAVIVGAVVMVVELALINVFAKGMDKFPGMKDMGEHIRTSMNKVLEVALTVGGVVAAEAMAAKFVGITGFGALFVVGCLLLNRISKKPIVELAVGPVACIVFGILLNILLVLQLIVLAPVA</sequence>
<proteinExistence type="predicted"/>
<feature type="transmembrane region" description="Helical" evidence="1">
    <location>
        <begin position="189"/>
        <end position="211"/>
    </location>
</feature>
<dbReference type="AlphaFoldDB" id="A0A412PEC2"/>
<accession>A0A412PEC2</accession>
<comment type="caution">
    <text evidence="2">The sequence shown here is derived from an EMBL/GenBank/DDBJ whole genome shotgun (WGS) entry which is preliminary data.</text>
</comment>
<dbReference type="Proteomes" id="UP000284731">
    <property type="component" value="Unassembled WGS sequence"/>
</dbReference>
<evidence type="ECO:0000313" key="2">
    <source>
        <dbReference type="EMBL" id="RGT55967.1"/>
    </source>
</evidence>
<gene>
    <name evidence="2" type="ORF">DWX20_03940</name>
</gene>
<keyword evidence="1" id="KW-1133">Transmembrane helix</keyword>
<feature type="transmembrane region" description="Helical" evidence="1">
    <location>
        <begin position="296"/>
        <end position="313"/>
    </location>
</feature>
<feature type="transmembrane region" description="Helical" evidence="1">
    <location>
        <begin position="411"/>
        <end position="436"/>
    </location>
</feature>
<keyword evidence="1" id="KW-0472">Membrane</keyword>
<feature type="transmembrane region" description="Helical" evidence="1">
    <location>
        <begin position="382"/>
        <end position="399"/>
    </location>
</feature>
<keyword evidence="1" id="KW-0812">Transmembrane</keyword>
<protein>
    <recommendedName>
        <fullName evidence="4">Transport system permease protein</fullName>
    </recommendedName>
</protein>
<evidence type="ECO:0008006" key="4">
    <source>
        <dbReference type="Google" id="ProtNLM"/>
    </source>
</evidence>
<feature type="transmembrane region" description="Helical" evidence="1">
    <location>
        <begin position="236"/>
        <end position="257"/>
    </location>
</feature>
<evidence type="ECO:0000313" key="3">
    <source>
        <dbReference type="Proteomes" id="UP000284731"/>
    </source>
</evidence>
<feature type="transmembrane region" description="Helical" evidence="1">
    <location>
        <begin position="161"/>
        <end position="183"/>
    </location>
</feature>
<evidence type="ECO:0000256" key="1">
    <source>
        <dbReference type="SAM" id="Phobius"/>
    </source>
</evidence>
<dbReference type="InterPro" id="IPR019733">
    <property type="entry name" value="Uncharacterised_YhfT"/>
</dbReference>
<organism evidence="2 3">
    <name type="scientific">Solobacterium moorei</name>
    <dbReference type="NCBI Taxonomy" id="102148"/>
    <lineage>
        <taxon>Bacteria</taxon>
        <taxon>Bacillati</taxon>
        <taxon>Bacillota</taxon>
        <taxon>Erysipelotrichia</taxon>
        <taxon>Erysipelotrichales</taxon>
        <taxon>Erysipelotrichaceae</taxon>
        <taxon>Solobacterium</taxon>
    </lineage>
</organism>